<evidence type="ECO:0000259" key="8">
    <source>
        <dbReference type="Pfam" id="PF04613"/>
    </source>
</evidence>
<keyword evidence="4 7" id="KW-0677">Repeat</keyword>
<dbReference type="CDD" id="cd03352">
    <property type="entry name" value="LbH_LpxD"/>
    <property type="match status" value="1"/>
</dbReference>
<name>A0ABQ4TTL7_9HYPH</name>
<comment type="subunit">
    <text evidence="7">Homotrimer.</text>
</comment>
<accession>A0ABQ4TTL7</accession>
<evidence type="ECO:0000256" key="2">
    <source>
        <dbReference type="ARBA" id="ARBA00022556"/>
    </source>
</evidence>
<protein>
    <recommendedName>
        <fullName evidence="7">UDP-3-O-acylglucosamine N-acyltransferase</fullName>
        <ecNumber evidence="7">2.3.1.191</ecNumber>
    </recommendedName>
</protein>
<dbReference type="RefSeq" id="WP_238181286.1">
    <property type="nucleotide sequence ID" value="NZ_BPRB01000044.1"/>
</dbReference>
<comment type="caution">
    <text evidence="9">The sequence shown here is derived from an EMBL/GenBank/DDBJ whole genome shotgun (WGS) entry which is preliminary data.</text>
</comment>
<feature type="active site" description="Proton acceptor" evidence="7">
    <location>
        <position position="256"/>
    </location>
</feature>
<keyword evidence="3 7" id="KW-0808">Transferase</keyword>
<gene>
    <name evidence="7 9" type="primary">lpxD</name>
    <name evidence="9" type="ORF">MPOCJGCO_0746</name>
</gene>
<comment type="catalytic activity">
    <reaction evidence="7">
        <text>a UDP-3-O-[(3R)-3-hydroxyacyl]-alpha-D-glucosamine + a (3R)-hydroxyacyl-[ACP] = a UDP-2-N,3-O-bis[(3R)-3-hydroxyacyl]-alpha-D-glucosamine + holo-[ACP] + H(+)</text>
        <dbReference type="Rhea" id="RHEA:53836"/>
        <dbReference type="Rhea" id="RHEA-COMP:9685"/>
        <dbReference type="Rhea" id="RHEA-COMP:9945"/>
        <dbReference type="ChEBI" id="CHEBI:15378"/>
        <dbReference type="ChEBI" id="CHEBI:64479"/>
        <dbReference type="ChEBI" id="CHEBI:78827"/>
        <dbReference type="ChEBI" id="CHEBI:137740"/>
        <dbReference type="ChEBI" id="CHEBI:137748"/>
        <dbReference type="EC" id="2.3.1.191"/>
    </reaction>
</comment>
<dbReference type="Gene3D" id="3.40.1390.10">
    <property type="entry name" value="MurE/MurF, N-terminal domain"/>
    <property type="match status" value="1"/>
</dbReference>
<organism evidence="9 10">
    <name type="scientific">Methylobacterium trifolii</name>
    <dbReference type="NCBI Taxonomy" id="1003092"/>
    <lineage>
        <taxon>Bacteria</taxon>
        <taxon>Pseudomonadati</taxon>
        <taxon>Pseudomonadota</taxon>
        <taxon>Alphaproteobacteria</taxon>
        <taxon>Hyphomicrobiales</taxon>
        <taxon>Methylobacteriaceae</taxon>
        <taxon>Methylobacterium</taxon>
    </lineage>
</organism>
<dbReference type="InterPro" id="IPR020573">
    <property type="entry name" value="UDP_GlcNAc_AcTrfase_non-rep"/>
</dbReference>
<evidence type="ECO:0000256" key="7">
    <source>
        <dbReference type="HAMAP-Rule" id="MF_00523"/>
    </source>
</evidence>
<dbReference type="NCBIfam" id="TIGR01853">
    <property type="entry name" value="lipid_A_lpxD"/>
    <property type="match status" value="1"/>
</dbReference>
<reference evidence="9" key="2">
    <citation type="submission" date="2021-08" db="EMBL/GenBank/DDBJ databases">
        <authorList>
            <person name="Tani A."/>
            <person name="Ola A."/>
            <person name="Ogura Y."/>
            <person name="Katsura K."/>
            <person name="Hayashi T."/>
        </authorList>
    </citation>
    <scope>NUCLEOTIDE SEQUENCE</scope>
    <source>
        <strain evidence="9">DSM 23632</strain>
    </source>
</reference>
<keyword evidence="1 7" id="KW-0444">Lipid biosynthesis</keyword>
<keyword evidence="2 7" id="KW-0441">Lipid A biosynthesis</keyword>
<keyword evidence="5 7" id="KW-0443">Lipid metabolism</keyword>
<evidence type="ECO:0000256" key="3">
    <source>
        <dbReference type="ARBA" id="ARBA00022679"/>
    </source>
</evidence>
<dbReference type="Pfam" id="PF04613">
    <property type="entry name" value="LpxD"/>
    <property type="match status" value="1"/>
</dbReference>
<comment type="function">
    <text evidence="7">Catalyzes the N-acylation of UDP-3-O-acylglucosamine using 3-hydroxyacyl-ACP as the acyl donor. Is involved in the biosynthesis of lipid A, a phosphorylated glycolipid that anchors the lipopolysaccharide to the outer membrane of the cell.</text>
</comment>
<evidence type="ECO:0000256" key="5">
    <source>
        <dbReference type="ARBA" id="ARBA00023098"/>
    </source>
</evidence>
<dbReference type="InterPro" id="IPR011004">
    <property type="entry name" value="Trimer_LpxA-like_sf"/>
</dbReference>
<proteinExistence type="inferred from homology"/>
<dbReference type="SUPFAM" id="SSF51161">
    <property type="entry name" value="Trimeric LpxA-like enzymes"/>
    <property type="match status" value="1"/>
</dbReference>
<sequence length="348" mass="35311">MSDPVFFTAKSGLSLGAIAEAAGVSLPETADPGLVLTGAASIEGAGPSDLAYMDNPRYGDALAATRAGVCLVSPRFSARVPAGTVALVVREPYRVYAALLGRLHPDAMRPGSQFGARGIAPGAHVHPDARLEDGVTVDPGAVVGPGAEVGAGTVIGPNAVVGPGVRVGRDCAIGAGSTLSHALIGNRVIVHPGARIGQDGFGFAMGATHLKVPQVGRVIVQDDVEVGANTTIDRGASRDTVIGEGTKIDNLVQIAHNVVIGRHCVIVSGVGISGSTTLEDYVVLGGQVGVVGHVRIGRGAQIAGSSHVNGNVPPGSRWGGTPAKPVRTWFRELTTLARLAERTAKDEV</sequence>
<dbReference type="EMBL" id="BPRB01000044">
    <property type="protein sequence ID" value="GJE58664.1"/>
    <property type="molecule type" value="Genomic_DNA"/>
</dbReference>
<dbReference type="PANTHER" id="PTHR43378:SF2">
    <property type="entry name" value="UDP-3-O-ACYLGLUCOSAMINE N-ACYLTRANSFERASE 1, MITOCHONDRIAL-RELATED"/>
    <property type="match status" value="1"/>
</dbReference>
<dbReference type="Proteomes" id="UP001055057">
    <property type="component" value="Unassembled WGS sequence"/>
</dbReference>
<evidence type="ECO:0000256" key="6">
    <source>
        <dbReference type="ARBA" id="ARBA00023315"/>
    </source>
</evidence>
<dbReference type="PANTHER" id="PTHR43378">
    <property type="entry name" value="UDP-3-O-ACYLGLUCOSAMINE N-ACYLTRANSFERASE"/>
    <property type="match status" value="1"/>
</dbReference>
<dbReference type="HAMAP" id="MF_00523">
    <property type="entry name" value="LpxD"/>
    <property type="match status" value="1"/>
</dbReference>
<dbReference type="InterPro" id="IPR001451">
    <property type="entry name" value="Hexapep"/>
</dbReference>
<dbReference type="NCBIfam" id="NF002060">
    <property type="entry name" value="PRK00892.1"/>
    <property type="match status" value="1"/>
</dbReference>
<dbReference type="Pfam" id="PF00132">
    <property type="entry name" value="Hexapep"/>
    <property type="match status" value="2"/>
</dbReference>
<comment type="similarity">
    <text evidence="7">Belongs to the transferase hexapeptide repeat family. LpxD subfamily.</text>
</comment>
<comment type="pathway">
    <text evidence="7">Bacterial outer membrane biogenesis; LPS lipid A biosynthesis.</text>
</comment>
<keyword evidence="10" id="KW-1185">Reference proteome</keyword>
<evidence type="ECO:0000256" key="1">
    <source>
        <dbReference type="ARBA" id="ARBA00022516"/>
    </source>
</evidence>
<evidence type="ECO:0000256" key="4">
    <source>
        <dbReference type="ARBA" id="ARBA00022737"/>
    </source>
</evidence>
<dbReference type="PROSITE" id="PS00101">
    <property type="entry name" value="HEXAPEP_TRANSFERASES"/>
    <property type="match status" value="2"/>
</dbReference>
<dbReference type="InterPro" id="IPR018357">
    <property type="entry name" value="Hexapep_transf_CS"/>
</dbReference>
<reference evidence="9" key="1">
    <citation type="journal article" date="2021" name="Front. Microbiol.">
        <title>Comprehensive Comparative Genomics and Phenotyping of Methylobacterium Species.</title>
        <authorList>
            <person name="Alessa O."/>
            <person name="Ogura Y."/>
            <person name="Fujitani Y."/>
            <person name="Takami H."/>
            <person name="Hayashi T."/>
            <person name="Sahin N."/>
            <person name="Tani A."/>
        </authorList>
    </citation>
    <scope>NUCLEOTIDE SEQUENCE</scope>
    <source>
        <strain evidence="9">DSM 23632</strain>
    </source>
</reference>
<keyword evidence="6 7" id="KW-0012">Acyltransferase</keyword>
<evidence type="ECO:0000313" key="9">
    <source>
        <dbReference type="EMBL" id="GJE58664.1"/>
    </source>
</evidence>
<feature type="domain" description="UDP-3-O-[3-hydroxymyristoyl] glucosamine N-acyltransferase non-repeat region" evidence="8">
    <location>
        <begin position="35"/>
        <end position="100"/>
    </location>
</feature>
<evidence type="ECO:0000313" key="10">
    <source>
        <dbReference type="Proteomes" id="UP001055057"/>
    </source>
</evidence>
<dbReference type="Gene3D" id="2.160.10.10">
    <property type="entry name" value="Hexapeptide repeat proteins"/>
    <property type="match status" value="1"/>
</dbReference>
<dbReference type="EC" id="2.3.1.191" evidence="7"/>
<dbReference type="InterPro" id="IPR007691">
    <property type="entry name" value="LpxD"/>
</dbReference>